<name>A0ABQ9X647_9EUKA</name>
<evidence type="ECO:0000256" key="2">
    <source>
        <dbReference type="SAM" id="MobiDB-lite"/>
    </source>
</evidence>
<feature type="compositionally biased region" description="Polar residues" evidence="2">
    <location>
        <begin position="1756"/>
        <end position="1769"/>
    </location>
</feature>
<feature type="compositionally biased region" description="Polar residues" evidence="2">
    <location>
        <begin position="1520"/>
        <end position="1529"/>
    </location>
</feature>
<feature type="region of interest" description="Disordered" evidence="2">
    <location>
        <begin position="558"/>
        <end position="648"/>
    </location>
</feature>
<evidence type="ECO:0000313" key="3">
    <source>
        <dbReference type="EMBL" id="KAK2947182.1"/>
    </source>
</evidence>
<feature type="compositionally biased region" description="Basic and acidic residues" evidence="2">
    <location>
        <begin position="1190"/>
        <end position="1220"/>
    </location>
</feature>
<feature type="region of interest" description="Disordered" evidence="2">
    <location>
        <begin position="1715"/>
        <end position="1802"/>
    </location>
</feature>
<feature type="compositionally biased region" description="Low complexity" evidence="2">
    <location>
        <begin position="1530"/>
        <end position="1566"/>
    </location>
</feature>
<feature type="compositionally biased region" description="Basic and acidic residues" evidence="2">
    <location>
        <begin position="1261"/>
        <end position="1396"/>
    </location>
</feature>
<feature type="region of interest" description="Disordered" evidence="2">
    <location>
        <begin position="1239"/>
        <end position="1396"/>
    </location>
</feature>
<feature type="compositionally biased region" description="Polar residues" evidence="2">
    <location>
        <begin position="227"/>
        <end position="242"/>
    </location>
</feature>
<feature type="region of interest" description="Disordered" evidence="2">
    <location>
        <begin position="663"/>
        <end position="692"/>
    </location>
</feature>
<evidence type="ECO:0000256" key="1">
    <source>
        <dbReference type="ARBA" id="ARBA00023054"/>
    </source>
</evidence>
<feature type="region of interest" description="Disordered" evidence="2">
    <location>
        <begin position="1516"/>
        <end position="1566"/>
    </location>
</feature>
<feature type="region of interest" description="Disordered" evidence="2">
    <location>
        <begin position="1846"/>
        <end position="1944"/>
    </location>
</feature>
<evidence type="ECO:0000313" key="4">
    <source>
        <dbReference type="Proteomes" id="UP001281761"/>
    </source>
</evidence>
<feature type="region of interest" description="Disordered" evidence="2">
    <location>
        <begin position="219"/>
        <end position="257"/>
    </location>
</feature>
<feature type="region of interest" description="Disordered" evidence="2">
    <location>
        <begin position="1095"/>
        <end position="1221"/>
    </location>
</feature>
<keyword evidence="1" id="KW-0175">Coiled coil</keyword>
<dbReference type="EMBL" id="JARBJD010000208">
    <property type="protein sequence ID" value="KAK2947182.1"/>
    <property type="molecule type" value="Genomic_DNA"/>
</dbReference>
<sequence>MRFERLNSGGAFDDIQNDRTTSSVFPSQNISLSRGRYNSLIRHKISDIECARDIRTVPLLHYDHNNPVNVPEWSETDIDFKLNPEFTKQFHAKRQLGYVKFDAMSSINREQNIALSTNQKLSVPRNLRRNPTIMHFPPKPPSPPPHVASPDPLPKIEPSVEEIAPIVQPPPPPPPNPLEYSPPAPLSILHRCSRCESETTGEDRTMALDFKLNPILTVDPEPVRNAPNLNGRISQPENTNMPASPELTEANHKPNSPKIDSSLVAPIPQTPQSIISAQESIMPPLHSGPCRRCSSCHKLVCLAFPFSHQFFASTSTVPPFTPPVKPTLLPPTIPNFSLDPDDPHYFSSVMSLILSSESLAPSIISHFSRSTLLLPSTDITHSCAPHAVNALPFLFIFGGIQNVASSSSRDTSEKDDEVKMAEFISRNSTTIVLPNTARFVSSLMASDIVNKLNIDEDEALALHGKTQHGFDRTSNFPLNRMHSSEHHHRPFLLTQEGPCKVRVSSKKHDFSPTMIAIAKASIAAELELRDQKRVFDKQSLEKVSTLVNRHEQRLWSLLDDDKNDAPTPLESQQENKVTLRSKRSPEAERIKNDSEKGSESPQETISNPNSTEGKDFQNYSPIMIKEEAERNPTPESPAEPHTHPIPSDTLQHIIQPEPVKADLTTGLNHDSTSDPVSLNAQTPLLNPSTLPRYDIHPQNRTAESESGVVGSPESPLAFPPLATPPFRKKFEIRNVLVDFETTASTARACMLKMNEEDASFFFPPIFTVCNEHRTILSLDEVVEETLIHSCVDLTAEPGIDIPGSYFNQIPLSTNLLNRIRSDPLFFAPFLAALRFLSKQVSNTVEEIRNGLEQTWLTETQNLRMREGRIAENKRLQKEHEMQIEDRKKALLLLDGKRVIIRGSDQEELLSEFLKPKKTPRSNPPIKSSSERDQLENVKRADGTRTPNRMNDVDQQDAILMSLKRKPSKKDQYLVNLALDRPSWADHQSAPLQHSLNPFISGPPFLANPFLTNNRPSFGYPDSGSQFGVMPYRPPQLTQEQPVMESWGGPGVGGFVAPIRPLPFPPMVDVPKPKFMPIDLTKLVEINLKAIEEREMAEKREKEEKERKAQKAKEKRLAKAQSPKPKKEPPKRKPPPPQKGPRPKRQEPVEVVEVVDGPRQRVVTDKMLGFQKELERKQARKANLQKTRKKQHEDEKPWGVNRRTKEKEKREKEVVGKKDTSGIKVQNDMDTMKIQVIDVDWKTDDIQIRTPKLVERDDDSDEVRVVEGEERVRREEEERRRQEEEKARKAEEKRRRKEEERKQREEEERRRREEEERRRREEEERRQREEEERKQREEYERIDMGDEDTLAHEIRRDEERLIEIEQAKRRKEDEERKKKEEELNRIRREEEETNKRREMGEVRDLRDEELIPFGVNAIDNFGDDFDDEGQNFISSVGVADTPLLPAAQPTMIQNQSLSHAFSPPASFFNRNLPSASSLPRLPTNRLNPLAVLRPDSNTQPVLSSHTELFFISADRRGGPAENTQQQQDKQNSTSSTHATSVSSPSSVFTSSFQSHNSPSSVSSSFTQNPALNRTDLFTSPHSRFSFDIDSSPFTKTFTSFQPTSPFGTPTTRPSPLKIRTSLGFGNTQLQTGPLFLSSGNGSSNRATMIVPATSTEEAEVMEVDAKSDTPKLDEQLTPLYESHPPSVNDVETRMGDENKVPNLLTEKSRIDTAMNPVEMTPSRPSVQLSSPSMFSPSQFPQQASPFQASFQPPFGRSPSSVHTPLFTPQSHTRRHFSFRDSNPPSPSAVAGRPSSRLSSSSELDLNLDHVSDLDTSSYEKLSIGTANDQLLSDALSQDESTVHVLIKPSASVGGGKKDTHTPVPHSKLSKQMKTTTNGKLMSAPKPKEKKEKQRSNNYVWLEAPLDSSTNSEHSTTSASEEERRRRDRKRKRSVDRPRMKLNRPTIPGPPLLSFWGWPQSFDGTRLNHRKFVIRCYRRKPGERDVKQLSDALQPVELLSLPAGTSANPPELPNFGPLDRQIRDRMSSYQRIEPVLINNRRVIFRSLRRVEIDGRVIRQPLAIPTVLKTTNTEMRVLVEQTAKSGLLMDGLHGRIGETLASRSDAPKSFEELRQTLLDCLSPFLFSSVMMVRKFTPTHLFPVFIKRSEWKKRQDQETQSPAFDITILPVHPMRSSNVDDAFGKVPRIARNVANSKLISCSTGATLLRQPLFHRLFSFLVMRETRVLVRSTIRSVLPLLHTYILKTVGRIVDLDRDWIGQDSNWERVVDGAVLTTEMYEELGPTSVLTHQQKEKLSTLWTDVSLTLQILRWELSSLAVDIVREWMHSDSLLIDYFFRDSQTPAADLATPELFDLGLHRADGKAFQGLW</sequence>
<feature type="compositionally biased region" description="Polar residues" evidence="2">
    <location>
        <begin position="1597"/>
        <end position="1612"/>
    </location>
</feature>
<feature type="compositionally biased region" description="Basic and acidic residues" evidence="2">
    <location>
        <begin position="583"/>
        <end position="598"/>
    </location>
</feature>
<feature type="compositionally biased region" description="Basic and acidic residues" evidence="2">
    <location>
        <begin position="928"/>
        <end position="942"/>
    </location>
</feature>
<dbReference type="Proteomes" id="UP001281761">
    <property type="component" value="Unassembled WGS sequence"/>
</dbReference>
<keyword evidence="4" id="KW-1185">Reference proteome</keyword>
<proteinExistence type="predicted"/>
<feature type="compositionally biased region" description="Low complexity" evidence="2">
    <location>
        <begin position="1728"/>
        <end position="1753"/>
    </location>
</feature>
<feature type="region of interest" description="Disordered" evidence="2">
    <location>
        <begin position="1597"/>
        <end position="1619"/>
    </location>
</feature>
<feature type="compositionally biased region" description="Polar residues" evidence="2">
    <location>
        <begin position="599"/>
        <end position="611"/>
    </location>
</feature>
<feature type="region of interest" description="Disordered" evidence="2">
    <location>
        <begin position="911"/>
        <end position="952"/>
    </location>
</feature>
<feature type="compositionally biased region" description="Basic and acidic residues" evidence="2">
    <location>
        <begin position="1239"/>
        <end position="1254"/>
    </location>
</feature>
<accession>A0ABQ9X647</accession>
<dbReference type="InterPro" id="IPR051483">
    <property type="entry name" value="MAP7_domain-containing"/>
</dbReference>
<feature type="compositionally biased region" description="Polar residues" evidence="2">
    <location>
        <begin position="665"/>
        <end position="689"/>
    </location>
</feature>
<feature type="compositionally biased region" description="Low complexity" evidence="2">
    <location>
        <begin position="1905"/>
        <end position="1917"/>
    </location>
</feature>
<organism evidence="3 4">
    <name type="scientific">Blattamonas nauphoetae</name>
    <dbReference type="NCBI Taxonomy" id="2049346"/>
    <lineage>
        <taxon>Eukaryota</taxon>
        <taxon>Metamonada</taxon>
        <taxon>Preaxostyla</taxon>
        <taxon>Oxymonadida</taxon>
        <taxon>Blattamonas</taxon>
    </lineage>
</organism>
<feature type="compositionally biased region" description="Basic and acidic residues" evidence="2">
    <location>
        <begin position="1095"/>
        <end position="1116"/>
    </location>
</feature>
<feature type="compositionally biased region" description="Polar residues" evidence="2">
    <location>
        <begin position="569"/>
        <end position="578"/>
    </location>
</feature>
<gene>
    <name evidence="3" type="ORF">BLNAU_17887</name>
</gene>
<reference evidence="3 4" key="1">
    <citation type="journal article" date="2022" name="bioRxiv">
        <title>Genomics of Preaxostyla Flagellates Illuminates Evolutionary Transitions and the Path Towards Mitochondrial Loss.</title>
        <authorList>
            <person name="Novak L.V.F."/>
            <person name="Treitli S.C."/>
            <person name="Pyrih J."/>
            <person name="Halakuc P."/>
            <person name="Pipaliya S.V."/>
            <person name="Vacek V."/>
            <person name="Brzon O."/>
            <person name="Soukal P."/>
            <person name="Eme L."/>
            <person name="Dacks J.B."/>
            <person name="Karnkowska A."/>
            <person name="Elias M."/>
            <person name="Hampl V."/>
        </authorList>
    </citation>
    <scope>NUCLEOTIDE SEQUENCE [LARGE SCALE GENOMIC DNA]</scope>
    <source>
        <strain evidence="3">NAU3</strain>
        <tissue evidence="3">Gut</tissue>
    </source>
</reference>
<feature type="compositionally biased region" description="Basic and acidic residues" evidence="2">
    <location>
        <begin position="1884"/>
        <end position="1893"/>
    </location>
</feature>
<feature type="compositionally biased region" description="Low complexity" evidence="2">
    <location>
        <begin position="1793"/>
        <end position="1802"/>
    </location>
</feature>
<feature type="compositionally biased region" description="Basic and acidic residues" evidence="2">
    <location>
        <begin position="624"/>
        <end position="642"/>
    </location>
</feature>
<dbReference type="PANTHER" id="PTHR15073:SF1">
    <property type="entry name" value="RETICULOCYTE-BINDING PROTEIN HOMOLOG 2A"/>
    <property type="match status" value="1"/>
</dbReference>
<comment type="caution">
    <text evidence="3">The sequence shown here is derived from an EMBL/GenBank/DDBJ whole genome shotgun (WGS) entry which is preliminary data.</text>
</comment>
<feature type="compositionally biased region" description="Polar residues" evidence="2">
    <location>
        <begin position="1868"/>
        <end position="1878"/>
    </location>
</feature>
<protein>
    <submittedName>
        <fullName evidence="3">Uncharacterized protein</fullName>
    </submittedName>
</protein>
<dbReference type="PANTHER" id="PTHR15073">
    <property type="entry name" value="MICROTUBULE-ASSOCIATED PROTEIN"/>
    <property type="match status" value="1"/>
</dbReference>